<evidence type="ECO:0000259" key="5">
    <source>
        <dbReference type="PROSITE" id="PS51891"/>
    </source>
</evidence>
<comment type="caution">
    <text evidence="6">The sequence shown here is derived from an EMBL/GenBank/DDBJ whole genome shotgun (WGS) entry which is preliminary data.</text>
</comment>
<proteinExistence type="inferred from homology"/>
<evidence type="ECO:0000256" key="2">
    <source>
        <dbReference type="ARBA" id="ARBA00022723"/>
    </source>
</evidence>
<evidence type="ECO:0000256" key="1">
    <source>
        <dbReference type="ARBA" id="ARBA00005495"/>
    </source>
</evidence>
<dbReference type="InterPro" id="IPR011057">
    <property type="entry name" value="Mss4-like_sf"/>
</dbReference>
<dbReference type="EMBL" id="MAJU01000008">
    <property type="protein sequence ID" value="OCH21771.1"/>
    <property type="molecule type" value="Genomic_DNA"/>
</dbReference>
<evidence type="ECO:0000256" key="3">
    <source>
        <dbReference type="ARBA" id="ARBA00022833"/>
    </source>
</evidence>
<keyword evidence="4" id="KW-0456">Lyase</keyword>
<keyword evidence="2" id="KW-0479">Metal-binding</keyword>
<evidence type="ECO:0000256" key="4">
    <source>
        <dbReference type="ARBA" id="ARBA00023239"/>
    </source>
</evidence>
<keyword evidence="3" id="KW-0862">Zinc</keyword>
<dbReference type="AlphaFoldDB" id="A0A1B9P0C0"/>
<evidence type="ECO:0000313" key="6">
    <source>
        <dbReference type="EMBL" id="OCH21771.1"/>
    </source>
</evidence>
<dbReference type="PANTHER" id="PTHR33337">
    <property type="entry name" value="GFA DOMAIN-CONTAINING PROTEIN"/>
    <property type="match status" value="1"/>
</dbReference>
<dbReference type="Gene3D" id="3.90.1590.10">
    <property type="entry name" value="glutathione-dependent formaldehyde- activating enzyme (gfa)"/>
    <property type="match status" value="1"/>
</dbReference>
<gene>
    <name evidence="6" type="ORF">A6E04_07880</name>
</gene>
<dbReference type="GO" id="GO:0046872">
    <property type="term" value="F:metal ion binding"/>
    <property type="evidence" value="ECO:0007669"/>
    <property type="project" value="UniProtKB-KW"/>
</dbReference>
<evidence type="ECO:0000313" key="7">
    <source>
        <dbReference type="Proteomes" id="UP000093523"/>
    </source>
</evidence>
<dbReference type="RefSeq" id="WP_012550167.1">
    <property type="nucleotide sequence ID" value="NZ_CAWMPN010000008.1"/>
</dbReference>
<dbReference type="PROSITE" id="PS51891">
    <property type="entry name" value="CENP_V_GFA"/>
    <property type="match status" value="1"/>
</dbReference>
<feature type="domain" description="CENP-V/GFA" evidence="5">
    <location>
        <begin position="5"/>
        <end position="117"/>
    </location>
</feature>
<dbReference type="InterPro" id="IPR006913">
    <property type="entry name" value="CENP-V/GFA"/>
</dbReference>
<reference evidence="6 7" key="1">
    <citation type="submission" date="2016-06" db="EMBL/GenBank/DDBJ databases">
        <authorList>
            <person name="Kjaerup R.B."/>
            <person name="Dalgaard T.S."/>
            <person name="Juul-Madsen H.R."/>
        </authorList>
    </citation>
    <scope>NUCLEOTIDE SEQUENCE [LARGE SCALE GENOMIC DNA]</scope>
    <source>
        <strain evidence="6 7">1S159</strain>
    </source>
</reference>
<name>A0A1B9P0C0_ALILO</name>
<dbReference type="OrthoDB" id="9786619at2"/>
<organism evidence="6 7">
    <name type="scientific">Aliivibrio logei</name>
    <name type="common">Vibrio logei</name>
    <dbReference type="NCBI Taxonomy" id="688"/>
    <lineage>
        <taxon>Bacteria</taxon>
        <taxon>Pseudomonadati</taxon>
        <taxon>Pseudomonadota</taxon>
        <taxon>Gammaproteobacteria</taxon>
        <taxon>Vibrionales</taxon>
        <taxon>Vibrionaceae</taxon>
        <taxon>Aliivibrio</taxon>
    </lineage>
</organism>
<dbReference type="PANTHER" id="PTHR33337:SF40">
    <property type="entry name" value="CENP-V_GFA DOMAIN-CONTAINING PROTEIN-RELATED"/>
    <property type="match status" value="1"/>
</dbReference>
<dbReference type="STRING" id="688.A6E04_07880"/>
<dbReference type="SUPFAM" id="SSF51316">
    <property type="entry name" value="Mss4-like"/>
    <property type="match status" value="1"/>
</dbReference>
<comment type="similarity">
    <text evidence="1">Belongs to the Gfa family.</text>
</comment>
<protein>
    <recommendedName>
        <fullName evidence="5">CENP-V/GFA domain-containing protein</fullName>
    </recommendedName>
</protein>
<sequence>MTYPIVGSCQCGQVTYKLCAAPKMVIACHCKECQKLSTAPFSVTAIIATEAIQFDGELTEWSRLADSGNQNSAKFCSTCGNRVYQYNPDDLTTIKLKLKPVDVKDDRIFEPSMHIWVSEKLSWVQIPKGMVTFDKQR</sequence>
<accession>A0A1B9P0C0</accession>
<dbReference type="GO" id="GO:0016846">
    <property type="term" value="F:carbon-sulfur lyase activity"/>
    <property type="evidence" value="ECO:0007669"/>
    <property type="project" value="InterPro"/>
</dbReference>
<dbReference type="Pfam" id="PF04828">
    <property type="entry name" value="GFA"/>
    <property type="match status" value="1"/>
</dbReference>
<dbReference type="Proteomes" id="UP000093523">
    <property type="component" value="Unassembled WGS sequence"/>
</dbReference>